<evidence type="ECO:0000256" key="3">
    <source>
        <dbReference type="ARBA" id="ARBA00023315"/>
    </source>
</evidence>
<evidence type="ECO:0000313" key="6">
    <source>
        <dbReference type="EMBL" id="MBW5484589.1"/>
    </source>
</evidence>
<keyword evidence="7" id="KW-1185">Reference proteome</keyword>
<dbReference type="InterPro" id="IPR020841">
    <property type="entry name" value="PKS_Beta-ketoAc_synthase_dom"/>
</dbReference>
<dbReference type="PROSITE" id="PS52004">
    <property type="entry name" value="KS3_2"/>
    <property type="match status" value="1"/>
</dbReference>
<comment type="caution">
    <text evidence="6">The sequence shown here is derived from an EMBL/GenBank/DDBJ whole genome shotgun (WGS) entry which is preliminary data.</text>
</comment>
<dbReference type="EMBL" id="WTFF01000176">
    <property type="protein sequence ID" value="MBW5484589.1"/>
    <property type="molecule type" value="Genomic_DNA"/>
</dbReference>
<dbReference type="SUPFAM" id="SSF53901">
    <property type="entry name" value="Thiolase-like"/>
    <property type="match status" value="2"/>
</dbReference>
<keyword evidence="3" id="KW-0012">Acyltransferase</keyword>
<name>A0ABS6Z9Z4_9ACTN</name>
<gene>
    <name evidence="6" type="ORF">GPJ59_22595</name>
</gene>
<evidence type="ECO:0000256" key="2">
    <source>
        <dbReference type="ARBA" id="ARBA00022679"/>
    </source>
</evidence>
<dbReference type="Gene3D" id="3.40.47.10">
    <property type="match status" value="2"/>
</dbReference>
<dbReference type="Pfam" id="PF02801">
    <property type="entry name" value="Ketoacyl-synt_C"/>
    <property type="match status" value="1"/>
</dbReference>
<comment type="similarity">
    <text evidence="1 4">Belongs to the thiolase-like superfamily. Beta-ketoacyl-ACP synthases family.</text>
</comment>
<dbReference type="PROSITE" id="PS00606">
    <property type="entry name" value="KS3_1"/>
    <property type="match status" value="1"/>
</dbReference>
<dbReference type="Proteomes" id="UP000812013">
    <property type="component" value="Unassembled WGS sequence"/>
</dbReference>
<dbReference type="PANTHER" id="PTHR11712">
    <property type="entry name" value="POLYKETIDE SYNTHASE-RELATED"/>
    <property type="match status" value="1"/>
</dbReference>
<dbReference type="PANTHER" id="PTHR11712:SF336">
    <property type="entry name" value="3-OXOACYL-[ACYL-CARRIER-PROTEIN] SYNTHASE, MITOCHONDRIAL"/>
    <property type="match status" value="1"/>
</dbReference>
<reference evidence="6 7" key="1">
    <citation type="submission" date="2019-12" db="EMBL/GenBank/DDBJ databases">
        <title>Genome sequence of Streptomyces bambusae.</title>
        <authorList>
            <person name="Bansal K."/>
            <person name="Choksket S."/>
            <person name="Korpole S."/>
            <person name="Patil P.B."/>
        </authorList>
    </citation>
    <scope>NUCLEOTIDE SEQUENCE [LARGE SCALE GENOMIC DNA]</scope>
    <source>
        <strain evidence="6 7">SK60</strain>
    </source>
</reference>
<evidence type="ECO:0000256" key="1">
    <source>
        <dbReference type="ARBA" id="ARBA00008467"/>
    </source>
</evidence>
<dbReference type="InterPro" id="IPR018201">
    <property type="entry name" value="Ketoacyl_synth_AS"/>
</dbReference>
<protein>
    <submittedName>
        <fullName evidence="6">Beta-ACP synthase</fullName>
    </submittedName>
</protein>
<evidence type="ECO:0000259" key="5">
    <source>
        <dbReference type="PROSITE" id="PS52004"/>
    </source>
</evidence>
<dbReference type="InterPro" id="IPR014031">
    <property type="entry name" value="Ketoacyl_synth_C"/>
</dbReference>
<evidence type="ECO:0000256" key="4">
    <source>
        <dbReference type="RuleBase" id="RU003694"/>
    </source>
</evidence>
<dbReference type="Pfam" id="PF00109">
    <property type="entry name" value="ketoacyl-synt"/>
    <property type="match status" value="1"/>
</dbReference>
<dbReference type="InterPro" id="IPR016039">
    <property type="entry name" value="Thiolase-like"/>
</dbReference>
<dbReference type="RefSeq" id="WP_219669153.1">
    <property type="nucleotide sequence ID" value="NZ_WTFF01000176.1"/>
</dbReference>
<sequence>MNSRRVVVTGLGAVAPGGVGVKEFWALLTSGRTATRAVTRFDPAGFRSRVAGEVDFDPAVCGVPAGLDRVAQFALACAAEALADAGLDGLPGPRAGVCLGTALGSASAMDEEYRRVSGGGHRWVVDRSPARGLCDWFTPASLAAEVARAAGAEGPVSVVSTGCTAGMDAVGHAVELIREGSAEVMLAGAGEAPLSPITAACFDAVKATSRLNDAPATASRPFDRTRCGFVLAEGAAVLVLEEYERARRRGVHAYAEVLGFGATNNAYHMTGLRADGAEMAEAVRIALREARTEPAAVDHVNAHGSGTKQNDVHETAALKRALGAHAYRVPVSAIKSMIGHSLGAVGALETVASVLAIEHNTVPPTANLHEPDPACDLDYTPLTAREHRTDVVLTVGSGFGGFHSAMVLGRPSSLSCASASSFAAASSSAAASVYAVREDR</sequence>
<dbReference type="SMART" id="SM00825">
    <property type="entry name" value="PKS_KS"/>
    <property type="match status" value="1"/>
</dbReference>
<evidence type="ECO:0000313" key="7">
    <source>
        <dbReference type="Proteomes" id="UP000812013"/>
    </source>
</evidence>
<dbReference type="CDD" id="cd00834">
    <property type="entry name" value="KAS_I_II"/>
    <property type="match status" value="1"/>
</dbReference>
<organism evidence="6 7">
    <name type="scientific">Streptomyces bambusae</name>
    <dbReference type="NCBI Taxonomy" id="1550616"/>
    <lineage>
        <taxon>Bacteria</taxon>
        <taxon>Bacillati</taxon>
        <taxon>Actinomycetota</taxon>
        <taxon>Actinomycetes</taxon>
        <taxon>Kitasatosporales</taxon>
        <taxon>Streptomycetaceae</taxon>
        <taxon>Streptomyces</taxon>
    </lineage>
</organism>
<accession>A0ABS6Z9Z4</accession>
<proteinExistence type="inferred from homology"/>
<dbReference type="InterPro" id="IPR014030">
    <property type="entry name" value="Ketoacyl_synth_N"/>
</dbReference>
<keyword evidence="2 4" id="KW-0808">Transferase</keyword>
<feature type="domain" description="Ketosynthase family 3 (KS3)" evidence="5">
    <location>
        <begin position="3"/>
        <end position="410"/>
    </location>
</feature>
<dbReference type="InterPro" id="IPR000794">
    <property type="entry name" value="Beta-ketoacyl_synthase"/>
</dbReference>